<keyword evidence="1" id="KW-0812">Transmembrane</keyword>
<accession>A0A4R7VQ54</accession>
<dbReference type="AlphaFoldDB" id="A0A4R7VQ54"/>
<feature type="transmembrane region" description="Helical" evidence="1">
    <location>
        <begin position="17"/>
        <end position="37"/>
    </location>
</feature>
<protein>
    <submittedName>
        <fullName evidence="2">Uncharacterized protein</fullName>
    </submittedName>
</protein>
<name>A0A4R7VQ54_9PSEU</name>
<evidence type="ECO:0000313" key="3">
    <source>
        <dbReference type="Proteomes" id="UP000294927"/>
    </source>
</evidence>
<comment type="caution">
    <text evidence="2">The sequence shown here is derived from an EMBL/GenBank/DDBJ whole genome shotgun (WGS) entry which is preliminary data.</text>
</comment>
<keyword evidence="1" id="KW-1133">Transmembrane helix</keyword>
<evidence type="ECO:0000256" key="1">
    <source>
        <dbReference type="SAM" id="Phobius"/>
    </source>
</evidence>
<keyword evidence="3" id="KW-1185">Reference proteome</keyword>
<reference evidence="2 3" key="1">
    <citation type="submission" date="2019-03" db="EMBL/GenBank/DDBJ databases">
        <title>Genomic Encyclopedia of Archaeal and Bacterial Type Strains, Phase II (KMG-II): from individual species to whole genera.</title>
        <authorList>
            <person name="Goeker M."/>
        </authorList>
    </citation>
    <scope>NUCLEOTIDE SEQUENCE [LARGE SCALE GENOMIC DNA]</scope>
    <source>
        <strain evidence="2 3">DSM 45499</strain>
    </source>
</reference>
<feature type="transmembrane region" description="Helical" evidence="1">
    <location>
        <begin position="69"/>
        <end position="90"/>
    </location>
</feature>
<organism evidence="2 3">
    <name type="scientific">Actinophytocola oryzae</name>
    <dbReference type="NCBI Taxonomy" id="502181"/>
    <lineage>
        <taxon>Bacteria</taxon>
        <taxon>Bacillati</taxon>
        <taxon>Actinomycetota</taxon>
        <taxon>Actinomycetes</taxon>
        <taxon>Pseudonocardiales</taxon>
        <taxon>Pseudonocardiaceae</taxon>
    </lineage>
</organism>
<feature type="transmembrane region" description="Helical" evidence="1">
    <location>
        <begin position="44"/>
        <end position="63"/>
    </location>
</feature>
<dbReference type="Proteomes" id="UP000294927">
    <property type="component" value="Unassembled WGS sequence"/>
</dbReference>
<keyword evidence="1" id="KW-0472">Membrane</keyword>
<dbReference type="EMBL" id="SOCP01000005">
    <property type="protein sequence ID" value="TDV51873.1"/>
    <property type="molecule type" value="Genomic_DNA"/>
</dbReference>
<sequence>MEISAGRSTALLAARRIGIAVGTAAVVIVGARGAFLLSQNMMNAIALVGSWVMLVLVVGYIVARFRPSAGIPMLVGFGVGAVVVAAFAGMGMMT</sequence>
<gene>
    <name evidence="2" type="ORF">CLV71_1052</name>
</gene>
<evidence type="ECO:0000313" key="2">
    <source>
        <dbReference type="EMBL" id="TDV51873.1"/>
    </source>
</evidence>
<proteinExistence type="predicted"/>